<feature type="binding site" evidence="11">
    <location>
        <position position="275"/>
    </location>
    <ligand>
        <name>Mg(2+)</name>
        <dbReference type="ChEBI" id="CHEBI:18420"/>
    </ligand>
</feature>
<comment type="similarity">
    <text evidence="10">Belongs to the ApbE family.</text>
</comment>
<sequence length="303" mass="31012">MMNRRRFLTITAAATAGLAAPAALAGPKRVWTGIALGARASIRLDHPYAGAIAARAAAEIARLEGIFSLFRADSALSRLNAEGRLDAPPPELLQCLTLAGAVHRASSGAFDPTVQPLWALWAERAAAGTRPTLAELAAVRDLGGWDDLRLDEAAITMAPGMGLTLNGIAQGFIGDRVAALLAAEGLTDILIDTGEFVALGQMPGGGAWPVRLAQGGATDISNRALATSAPTGTVFDQDGRYGHILDPRTGEPAPARWTGISITAPSAALADALSTGSCLMAGRPEIDTMAAEFGATCVSAVPA</sequence>
<dbReference type="PANTHER" id="PTHR30040:SF2">
    <property type="entry name" value="FAD:PROTEIN FMN TRANSFERASE"/>
    <property type="match status" value="1"/>
</dbReference>
<feature type="signal peptide" evidence="12">
    <location>
        <begin position="1"/>
        <end position="25"/>
    </location>
</feature>
<dbReference type="EMBL" id="PVEP01000006">
    <property type="protein sequence ID" value="PQV55873.1"/>
    <property type="molecule type" value="Genomic_DNA"/>
</dbReference>
<feature type="chain" id="PRO_5039894425" description="FAD:protein FMN transferase" evidence="12">
    <location>
        <begin position="26"/>
        <end position="303"/>
    </location>
</feature>
<dbReference type="PROSITE" id="PS51318">
    <property type="entry name" value="TAT"/>
    <property type="match status" value="1"/>
</dbReference>
<dbReference type="InterPro" id="IPR003374">
    <property type="entry name" value="ApbE-like_sf"/>
</dbReference>
<reference evidence="13 14" key="1">
    <citation type="submission" date="2018-02" db="EMBL/GenBank/DDBJ databases">
        <title>Genomic Encyclopedia of Archaeal and Bacterial Type Strains, Phase II (KMG-II): from individual species to whole genera.</title>
        <authorList>
            <person name="Goeker M."/>
        </authorList>
    </citation>
    <scope>NUCLEOTIDE SEQUENCE [LARGE SCALE GENOMIC DNA]</scope>
    <source>
        <strain evidence="13 14">DSM 18921</strain>
    </source>
</reference>
<evidence type="ECO:0000256" key="9">
    <source>
        <dbReference type="ARBA" id="ARBA00048540"/>
    </source>
</evidence>
<keyword evidence="6 10" id="KW-0274">FAD</keyword>
<evidence type="ECO:0000256" key="1">
    <source>
        <dbReference type="ARBA" id="ARBA00011955"/>
    </source>
</evidence>
<evidence type="ECO:0000313" key="13">
    <source>
        <dbReference type="EMBL" id="PQV55873.1"/>
    </source>
</evidence>
<dbReference type="Pfam" id="PF02424">
    <property type="entry name" value="ApbE"/>
    <property type="match status" value="1"/>
</dbReference>
<dbReference type="GO" id="GO:0046872">
    <property type="term" value="F:metal ion binding"/>
    <property type="evidence" value="ECO:0007669"/>
    <property type="project" value="UniProtKB-UniRule"/>
</dbReference>
<dbReference type="AlphaFoldDB" id="A0A2S8S508"/>
<dbReference type="Proteomes" id="UP000238338">
    <property type="component" value="Unassembled WGS sequence"/>
</dbReference>
<feature type="binding site" evidence="11">
    <location>
        <position position="271"/>
    </location>
    <ligand>
        <name>Mg(2+)</name>
        <dbReference type="ChEBI" id="CHEBI:18420"/>
    </ligand>
</feature>
<keyword evidence="14" id="KW-1185">Reference proteome</keyword>
<comment type="catalytic activity">
    <reaction evidence="9 10">
        <text>L-threonyl-[protein] + FAD = FMN-L-threonyl-[protein] + AMP + H(+)</text>
        <dbReference type="Rhea" id="RHEA:36847"/>
        <dbReference type="Rhea" id="RHEA-COMP:11060"/>
        <dbReference type="Rhea" id="RHEA-COMP:11061"/>
        <dbReference type="ChEBI" id="CHEBI:15378"/>
        <dbReference type="ChEBI" id="CHEBI:30013"/>
        <dbReference type="ChEBI" id="CHEBI:57692"/>
        <dbReference type="ChEBI" id="CHEBI:74257"/>
        <dbReference type="ChEBI" id="CHEBI:456215"/>
        <dbReference type="EC" id="2.7.1.180"/>
    </reaction>
</comment>
<proteinExistence type="inferred from homology"/>
<evidence type="ECO:0000256" key="6">
    <source>
        <dbReference type="ARBA" id="ARBA00022827"/>
    </source>
</evidence>
<keyword evidence="5 10" id="KW-0479">Metal-binding</keyword>
<dbReference type="PIRSF" id="PIRSF006268">
    <property type="entry name" value="ApbE"/>
    <property type="match status" value="1"/>
</dbReference>
<evidence type="ECO:0000256" key="5">
    <source>
        <dbReference type="ARBA" id="ARBA00022723"/>
    </source>
</evidence>
<keyword evidence="4 10" id="KW-0808">Transferase</keyword>
<keyword evidence="7 10" id="KW-0460">Magnesium</keyword>
<accession>A0A2S8S508</accession>
<dbReference type="Gene3D" id="3.10.520.10">
    <property type="entry name" value="ApbE-like domains"/>
    <property type="match status" value="1"/>
</dbReference>
<keyword evidence="12" id="KW-0732">Signal</keyword>
<organism evidence="13 14">
    <name type="scientific">Albidovulum denitrificans</name>
    <dbReference type="NCBI Taxonomy" id="404881"/>
    <lineage>
        <taxon>Bacteria</taxon>
        <taxon>Pseudomonadati</taxon>
        <taxon>Pseudomonadota</taxon>
        <taxon>Alphaproteobacteria</taxon>
        <taxon>Rhodobacterales</taxon>
        <taxon>Paracoccaceae</taxon>
        <taxon>Albidovulum</taxon>
    </lineage>
</organism>
<keyword evidence="3 10" id="KW-0285">Flavoprotein</keyword>
<keyword evidence="13" id="KW-0449">Lipoprotein</keyword>
<dbReference type="InterPro" id="IPR006311">
    <property type="entry name" value="TAT_signal"/>
</dbReference>
<comment type="cofactor">
    <cofactor evidence="11">
        <name>Mg(2+)</name>
        <dbReference type="ChEBI" id="CHEBI:18420"/>
    </cofactor>
    <cofactor evidence="11">
        <name>Mn(2+)</name>
        <dbReference type="ChEBI" id="CHEBI:29035"/>
    </cofactor>
    <text evidence="11">Magnesium. Can also use manganese.</text>
</comment>
<evidence type="ECO:0000256" key="2">
    <source>
        <dbReference type="ARBA" id="ARBA00016337"/>
    </source>
</evidence>
<evidence type="ECO:0000256" key="3">
    <source>
        <dbReference type="ARBA" id="ARBA00022630"/>
    </source>
</evidence>
<dbReference type="EC" id="2.7.1.180" evidence="1 10"/>
<evidence type="ECO:0000256" key="8">
    <source>
        <dbReference type="ARBA" id="ARBA00031306"/>
    </source>
</evidence>
<evidence type="ECO:0000256" key="12">
    <source>
        <dbReference type="SAM" id="SignalP"/>
    </source>
</evidence>
<protein>
    <recommendedName>
        <fullName evidence="2 10">FAD:protein FMN transferase</fullName>
        <ecNumber evidence="1 10">2.7.1.180</ecNumber>
    </recommendedName>
    <alternativeName>
        <fullName evidence="8 10">Flavin transferase</fullName>
    </alternativeName>
</protein>
<dbReference type="GO" id="GO:0016740">
    <property type="term" value="F:transferase activity"/>
    <property type="evidence" value="ECO:0007669"/>
    <property type="project" value="UniProtKB-UniRule"/>
</dbReference>
<evidence type="ECO:0000256" key="11">
    <source>
        <dbReference type="PIRSR" id="PIRSR006268-2"/>
    </source>
</evidence>
<evidence type="ECO:0000256" key="7">
    <source>
        <dbReference type="ARBA" id="ARBA00022842"/>
    </source>
</evidence>
<feature type="binding site" evidence="11">
    <location>
        <position position="167"/>
    </location>
    <ligand>
        <name>Mg(2+)</name>
        <dbReference type="ChEBI" id="CHEBI:18420"/>
    </ligand>
</feature>
<name>A0A2S8S508_9RHOB</name>
<comment type="caution">
    <text evidence="13">The sequence shown here is derived from an EMBL/GenBank/DDBJ whole genome shotgun (WGS) entry which is preliminary data.</text>
</comment>
<gene>
    <name evidence="13" type="ORF">LX70_02758</name>
</gene>
<dbReference type="PANTHER" id="PTHR30040">
    <property type="entry name" value="THIAMINE BIOSYNTHESIS LIPOPROTEIN APBE"/>
    <property type="match status" value="1"/>
</dbReference>
<dbReference type="SUPFAM" id="SSF143631">
    <property type="entry name" value="ApbE-like"/>
    <property type="match status" value="1"/>
</dbReference>
<evidence type="ECO:0000256" key="10">
    <source>
        <dbReference type="PIRNR" id="PIRNR006268"/>
    </source>
</evidence>
<dbReference type="InterPro" id="IPR024932">
    <property type="entry name" value="ApbE"/>
</dbReference>
<evidence type="ECO:0000313" key="14">
    <source>
        <dbReference type="Proteomes" id="UP000238338"/>
    </source>
</evidence>
<evidence type="ECO:0000256" key="4">
    <source>
        <dbReference type="ARBA" id="ARBA00022679"/>
    </source>
</evidence>